<reference evidence="7 8" key="1">
    <citation type="journal article" date="2012" name="Eukaryot. Cell">
        <title>Draft genome sequence of Aspergillus oryzae strain 3.042.</title>
        <authorList>
            <person name="Zhao G."/>
            <person name="Yao Y."/>
            <person name="Qi W."/>
            <person name="Wang C."/>
            <person name="Hou L."/>
            <person name="Zeng B."/>
            <person name="Cao X."/>
        </authorList>
    </citation>
    <scope>NUCLEOTIDE SEQUENCE [LARGE SCALE GENOMIC DNA]</scope>
    <source>
        <strain evidence="7 8">3.042</strain>
    </source>
</reference>
<keyword evidence="4" id="KW-0560">Oxidoreductase</keyword>
<evidence type="ECO:0000256" key="3">
    <source>
        <dbReference type="ARBA" id="ARBA00022827"/>
    </source>
</evidence>
<dbReference type="InterPro" id="IPR050493">
    <property type="entry name" value="FAD-dep_Monooxygenase_BioMet"/>
</dbReference>
<dbReference type="PANTHER" id="PTHR13789">
    <property type="entry name" value="MONOOXYGENASE"/>
    <property type="match status" value="1"/>
</dbReference>
<keyword evidence="2" id="KW-0285">Flavoprotein</keyword>
<feature type="domain" description="FAD-binding" evidence="6">
    <location>
        <begin position="167"/>
        <end position="321"/>
    </location>
</feature>
<dbReference type="Pfam" id="PF01494">
    <property type="entry name" value="FAD_binding_3"/>
    <property type="match status" value="1"/>
</dbReference>
<dbReference type="PANTHER" id="PTHR13789:SF236">
    <property type="entry name" value="MONOOXYGENASE, PUTATIVE (AFU_ORTHOLOGUE AFUA_6G12060)-RELATED"/>
    <property type="match status" value="1"/>
</dbReference>
<comment type="caution">
    <text evidence="7">The sequence shown here is derived from an EMBL/GenBank/DDBJ whole genome shotgun (WGS) entry which is preliminary data.</text>
</comment>
<keyword evidence="5" id="KW-0503">Monooxygenase</keyword>
<dbReference type="GO" id="GO:0004497">
    <property type="term" value="F:monooxygenase activity"/>
    <property type="evidence" value="ECO:0007669"/>
    <property type="project" value="UniProtKB-KW"/>
</dbReference>
<keyword evidence="3" id="KW-0274">FAD</keyword>
<sequence>MCRPRDVESVGSNLERHLSAFEPWTAKVLRVLQKLLMNQSARMEDKLPMWVYVPARCSLTPFPTIIADIRNSFYVHPLYEAILDFKCGQALTGPRIVSTQGGCIRCRPCLAIYKHPLEHDGADSAEIIEQFSASTRQTELPQTLCAGEMAVSMASTIRGQYPPSGLSILIAGGGIGGLTFAIEAYRKGHDVRLIEKRANFDGYGDLLLIECNALHSIKHWPGFYERLQTISYKTQRNIKKYDGTWVGTWPLGDGKDISMAFNRSELHNALWEYVQELGIRVDFSTTVEDYFETDEAGGVVLADGKKLTADIVVAADGVGSKAWSLVLGKKDVPISSGFACYRATFPSGPALENPIIAKEFEGYVDRACIHVGPGAHIAVGKTTRQICYMLTHRKGVILTPPTQIRACIMRPENGIPPPGEIPQHRLGCGSEESGYFQQDNG</sequence>
<reference evidence="8" key="2">
    <citation type="submission" date="2012-06" db="EMBL/GenBank/DDBJ databases">
        <title>Comparative genomic analyses of Aspergillus oryzae 3.042 and A. oryzae RIB40 for soy-sauce fermentation.</title>
        <authorList>
            <person name="Zhao G."/>
            <person name="Hou L."/>
            <person name="Wang C."/>
            <person name="Cao X."/>
        </authorList>
    </citation>
    <scope>NUCLEOTIDE SEQUENCE [LARGE SCALE GENOMIC DNA]</scope>
    <source>
        <strain evidence="8">3.042</strain>
    </source>
</reference>
<evidence type="ECO:0000313" key="7">
    <source>
        <dbReference type="EMBL" id="EIT77510.1"/>
    </source>
</evidence>
<dbReference type="SUPFAM" id="SSF51905">
    <property type="entry name" value="FAD/NAD(P)-binding domain"/>
    <property type="match status" value="1"/>
</dbReference>
<dbReference type="EMBL" id="AKHY01000147">
    <property type="protein sequence ID" value="EIT77510.1"/>
    <property type="molecule type" value="Genomic_DNA"/>
</dbReference>
<dbReference type="GO" id="GO:0071949">
    <property type="term" value="F:FAD binding"/>
    <property type="evidence" value="ECO:0007669"/>
    <property type="project" value="InterPro"/>
</dbReference>
<dbReference type="Gene3D" id="3.50.50.60">
    <property type="entry name" value="FAD/NAD(P)-binding domain"/>
    <property type="match status" value="1"/>
</dbReference>
<accession>I8TT73</accession>
<organism evidence="7 8">
    <name type="scientific">Aspergillus oryzae (strain 3.042)</name>
    <name type="common">Yellow koji mold</name>
    <dbReference type="NCBI Taxonomy" id="1160506"/>
    <lineage>
        <taxon>Eukaryota</taxon>
        <taxon>Fungi</taxon>
        <taxon>Dikarya</taxon>
        <taxon>Ascomycota</taxon>
        <taxon>Pezizomycotina</taxon>
        <taxon>Eurotiomycetes</taxon>
        <taxon>Eurotiomycetidae</taxon>
        <taxon>Eurotiales</taxon>
        <taxon>Aspergillaceae</taxon>
        <taxon>Aspergillus</taxon>
        <taxon>Aspergillus subgen. Circumdati</taxon>
    </lineage>
</organism>
<dbReference type="HOGENOM" id="CLU_621083_0_0_1"/>
<dbReference type="InterPro" id="IPR036188">
    <property type="entry name" value="FAD/NAD-bd_sf"/>
</dbReference>
<dbReference type="AlphaFoldDB" id="I8TT73"/>
<evidence type="ECO:0000259" key="6">
    <source>
        <dbReference type="Pfam" id="PF01494"/>
    </source>
</evidence>
<dbReference type="Proteomes" id="UP000002812">
    <property type="component" value="Unassembled WGS sequence"/>
</dbReference>
<evidence type="ECO:0000256" key="4">
    <source>
        <dbReference type="ARBA" id="ARBA00023002"/>
    </source>
</evidence>
<protein>
    <recommendedName>
        <fullName evidence="6">FAD-binding domain-containing protein</fullName>
    </recommendedName>
</protein>
<dbReference type="OrthoDB" id="16820at2759"/>
<evidence type="ECO:0000256" key="5">
    <source>
        <dbReference type="ARBA" id="ARBA00023033"/>
    </source>
</evidence>
<comment type="similarity">
    <text evidence="1">Belongs to the paxM FAD-dependent monooxygenase family.</text>
</comment>
<name>I8TT73_ASPO3</name>
<gene>
    <name evidence="7" type="ORF">Ao3042_06337</name>
</gene>
<dbReference type="InterPro" id="IPR002938">
    <property type="entry name" value="FAD-bd"/>
</dbReference>
<proteinExistence type="inferred from homology"/>
<evidence type="ECO:0000256" key="1">
    <source>
        <dbReference type="ARBA" id="ARBA00007992"/>
    </source>
</evidence>
<evidence type="ECO:0000256" key="2">
    <source>
        <dbReference type="ARBA" id="ARBA00022630"/>
    </source>
</evidence>
<evidence type="ECO:0000313" key="8">
    <source>
        <dbReference type="Proteomes" id="UP000002812"/>
    </source>
</evidence>